<sequence>MSKIKLWVFVLAAGMSGQDIYADDAVSSALQKTQDCLRNQNCDAAATDAGQEADQKALAAMGGNAHDTQELYNISADIMPILVRQAGGDPVKMQNLLLKAQTDPESFLNSLSPDLKEKIKNIANELDKNQVSGQRP</sequence>
<protein>
    <submittedName>
        <fullName evidence="1">Uncharacterized protein</fullName>
    </submittedName>
</protein>
<comment type="caution">
    <text evidence="1">The sequence shown here is derived from an EMBL/GenBank/DDBJ whole genome shotgun (WGS) entry which is preliminary data.</text>
</comment>
<gene>
    <name evidence="1" type="ORF">B0F87_105270</name>
</gene>
<evidence type="ECO:0000313" key="1">
    <source>
        <dbReference type="EMBL" id="PPK75798.1"/>
    </source>
</evidence>
<evidence type="ECO:0000313" key="2">
    <source>
        <dbReference type="Proteomes" id="UP000240010"/>
    </source>
</evidence>
<reference evidence="1 2" key="1">
    <citation type="submission" date="2018-02" db="EMBL/GenBank/DDBJ databases">
        <title>Subsurface microbial communities from deep shales in Ohio and West Virginia, USA.</title>
        <authorList>
            <person name="Wrighton K."/>
        </authorList>
    </citation>
    <scope>NUCLEOTIDE SEQUENCE [LARGE SCALE GENOMIC DNA]</scope>
    <source>
        <strain evidence="1 2">OWC-DMM</strain>
    </source>
</reference>
<organism evidence="1 2">
    <name type="scientific">Methylobacter tundripaludum</name>
    <dbReference type="NCBI Taxonomy" id="173365"/>
    <lineage>
        <taxon>Bacteria</taxon>
        <taxon>Pseudomonadati</taxon>
        <taxon>Pseudomonadota</taxon>
        <taxon>Gammaproteobacteria</taxon>
        <taxon>Methylococcales</taxon>
        <taxon>Methylococcaceae</taxon>
        <taxon>Methylobacter</taxon>
    </lineage>
</organism>
<accession>A0A2S6HEA1</accession>
<proteinExistence type="predicted"/>
<dbReference type="RefSeq" id="WP_104429006.1">
    <property type="nucleotide sequence ID" value="NZ_PTIZ01000005.1"/>
</dbReference>
<dbReference type="EMBL" id="PTIZ01000005">
    <property type="protein sequence ID" value="PPK75798.1"/>
    <property type="molecule type" value="Genomic_DNA"/>
</dbReference>
<dbReference type="AlphaFoldDB" id="A0A2S6HEA1"/>
<dbReference type="Proteomes" id="UP000240010">
    <property type="component" value="Unassembled WGS sequence"/>
</dbReference>
<name>A0A2S6HEA1_9GAMM</name>